<dbReference type="Proteomes" id="UP000318093">
    <property type="component" value="Unassembled WGS sequence"/>
</dbReference>
<protein>
    <submittedName>
        <fullName evidence="3">FAD-binding oxidoreductase</fullName>
    </submittedName>
</protein>
<dbReference type="GO" id="GO:0016491">
    <property type="term" value="F:oxidoreductase activity"/>
    <property type="evidence" value="ECO:0007669"/>
    <property type="project" value="UniProtKB-KW"/>
</dbReference>
<comment type="caution">
    <text evidence="3">The sequence shown here is derived from an EMBL/GenBank/DDBJ whole genome shotgun (WGS) entry which is preliminary data.</text>
</comment>
<dbReference type="PANTHER" id="PTHR13847">
    <property type="entry name" value="SARCOSINE DEHYDROGENASE-RELATED"/>
    <property type="match status" value="1"/>
</dbReference>
<proteinExistence type="predicted"/>
<organism evidence="3 4">
    <name type="scientific">Candidatus Segetimicrobium genomatis</name>
    <dbReference type="NCBI Taxonomy" id="2569760"/>
    <lineage>
        <taxon>Bacteria</taxon>
        <taxon>Bacillati</taxon>
        <taxon>Candidatus Sysuimicrobiota</taxon>
        <taxon>Candidatus Sysuimicrobiia</taxon>
        <taxon>Candidatus Sysuimicrobiales</taxon>
        <taxon>Candidatus Segetimicrobiaceae</taxon>
        <taxon>Candidatus Segetimicrobium</taxon>
    </lineage>
</organism>
<dbReference type="EMBL" id="VBAN01000332">
    <property type="protein sequence ID" value="TMI79376.1"/>
    <property type="molecule type" value="Genomic_DNA"/>
</dbReference>
<evidence type="ECO:0000256" key="1">
    <source>
        <dbReference type="ARBA" id="ARBA00023002"/>
    </source>
</evidence>
<dbReference type="PANTHER" id="PTHR13847:SF287">
    <property type="entry name" value="FAD-DEPENDENT OXIDOREDUCTASE DOMAIN-CONTAINING PROTEIN 1"/>
    <property type="match status" value="1"/>
</dbReference>
<feature type="domain" description="FAD dependent oxidoreductase" evidence="2">
    <location>
        <begin position="6"/>
        <end position="357"/>
    </location>
</feature>
<reference evidence="3 4" key="1">
    <citation type="journal article" date="2019" name="Nat. Microbiol.">
        <title>Mediterranean grassland soil C-N compound turnover is dependent on rainfall and depth, and is mediated by genomically divergent microorganisms.</title>
        <authorList>
            <person name="Diamond S."/>
            <person name="Andeer P.F."/>
            <person name="Li Z."/>
            <person name="Crits-Christoph A."/>
            <person name="Burstein D."/>
            <person name="Anantharaman K."/>
            <person name="Lane K.R."/>
            <person name="Thomas B.C."/>
            <person name="Pan C."/>
            <person name="Northen T.R."/>
            <person name="Banfield J.F."/>
        </authorList>
    </citation>
    <scope>NUCLEOTIDE SEQUENCE [LARGE SCALE GENOMIC DNA]</scope>
    <source>
        <strain evidence="3">NP_6</strain>
    </source>
</reference>
<dbReference type="Gene3D" id="3.30.9.10">
    <property type="entry name" value="D-Amino Acid Oxidase, subunit A, domain 2"/>
    <property type="match status" value="1"/>
</dbReference>
<accession>A0A537J8H3</accession>
<dbReference type="InterPro" id="IPR036188">
    <property type="entry name" value="FAD/NAD-bd_sf"/>
</dbReference>
<dbReference type="InterPro" id="IPR006076">
    <property type="entry name" value="FAD-dep_OxRdtase"/>
</dbReference>
<dbReference type="SUPFAM" id="SSF51905">
    <property type="entry name" value="FAD/NAD(P)-binding domain"/>
    <property type="match status" value="1"/>
</dbReference>
<keyword evidence="1" id="KW-0560">Oxidoreductase</keyword>
<dbReference type="Gene3D" id="3.50.50.60">
    <property type="entry name" value="FAD/NAD(P)-binding domain"/>
    <property type="match status" value="1"/>
</dbReference>
<evidence type="ECO:0000313" key="4">
    <source>
        <dbReference type="Proteomes" id="UP000318093"/>
    </source>
</evidence>
<name>A0A537J8H3_9BACT</name>
<sequence length="404" mass="42854">MTSSADAVVVGGGVVGASLAFHLASRGMKRVVLCERRFLAAGASGKSGALVRMHYTNEPEARLALASLPYFHHWGDVVGHGSSGFLRTGMIRFVSPDNEANLRSNVEMLRRIGVATSVIGSSDVRALAPYWRADDATVAAYEPESGCADPVATTHAFVARARQLGAEVRLQTEVTEVRVAKGRVEGVTTTGGAIASPVVAVAGGAWGLPLLRSAGVQVALQPVRIQVSVFRRPPELAALHPVCIDGINEMWLRPEGPEWGSTLVGVSQRQEISDPDQAPEGVDAGYVRRARERLARRIPGIADAPMRGGWAGVITITTDGKPVLDRHPEVDGLWFATGDNGTSFKTAPAVGRALAEWITAGRPEIVDLRPFRAGRFAEGAPLVGAHEYGEREAEDTQPRGVSVG</sequence>
<gene>
    <name evidence="3" type="ORF">E6H03_10420</name>
</gene>
<evidence type="ECO:0000259" key="2">
    <source>
        <dbReference type="Pfam" id="PF01266"/>
    </source>
</evidence>
<dbReference type="GO" id="GO:0005737">
    <property type="term" value="C:cytoplasm"/>
    <property type="evidence" value="ECO:0007669"/>
    <property type="project" value="TreeGrafter"/>
</dbReference>
<dbReference type="Pfam" id="PF01266">
    <property type="entry name" value="DAO"/>
    <property type="match status" value="1"/>
</dbReference>
<evidence type="ECO:0000313" key="3">
    <source>
        <dbReference type="EMBL" id="TMI79376.1"/>
    </source>
</evidence>
<dbReference type="AlphaFoldDB" id="A0A537J8H3"/>